<reference evidence="3 4" key="1">
    <citation type="submission" date="2021-04" db="EMBL/GenBank/DDBJ databases">
        <title>The genome sequence of Ideonella sp. 3Y2.</title>
        <authorList>
            <person name="Liu Y."/>
        </authorList>
    </citation>
    <scope>NUCLEOTIDE SEQUENCE [LARGE SCALE GENOMIC DNA]</scope>
    <source>
        <strain evidence="3 4">3Y2</strain>
    </source>
</reference>
<feature type="coiled-coil region" evidence="1">
    <location>
        <begin position="66"/>
        <end position="108"/>
    </location>
</feature>
<evidence type="ECO:0000256" key="1">
    <source>
        <dbReference type="SAM" id="Coils"/>
    </source>
</evidence>
<dbReference type="EMBL" id="JAGQDD010000003">
    <property type="protein sequence ID" value="MBQ0930118.1"/>
    <property type="molecule type" value="Genomic_DNA"/>
</dbReference>
<protein>
    <submittedName>
        <fullName evidence="3">Uncharacterized protein</fullName>
    </submittedName>
</protein>
<evidence type="ECO:0000313" key="3">
    <source>
        <dbReference type="EMBL" id="MBQ0930118.1"/>
    </source>
</evidence>
<evidence type="ECO:0000313" key="4">
    <source>
        <dbReference type="Proteomes" id="UP000676246"/>
    </source>
</evidence>
<feature type="compositionally biased region" description="Pro residues" evidence="2">
    <location>
        <begin position="249"/>
        <end position="264"/>
    </location>
</feature>
<dbReference type="AlphaFoldDB" id="A0A940Y7C1"/>
<keyword evidence="1" id="KW-0175">Coiled coil</keyword>
<proteinExistence type="predicted"/>
<name>A0A940Y7C1_9BURK</name>
<dbReference type="RefSeq" id="WP_210852544.1">
    <property type="nucleotide sequence ID" value="NZ_JAGQDD010000003.1"/>
</dbReference>
<accession>A0A940Y7C1</accession>
<feature type="region of interest" description="Disordered" evidence="2">
    <location>
        <begin position="233"/>
        <end position="267"/>
    </location>
</feature>
<keyword evidence="4" id="KW-1185">Reference proteome</keyword>
<dbReference type="Proteomes" id="UP000676246">
    <property type="component" value="Unassembled WGS sequence"/>
</dbReference>
<evidence type="ECO:0000256" key="2">
    <source>
        <dbReference type="SAM" id="MobiDB-lite"/>
    </source>
</evidence>
<gene>
    <name evidence="3" type="ORF">KAK03_06415</name>
</gene>
<comment type="caution">
    <text evidence="3">The sequence shown here is derived from an EMBL/GenBank/DDBJ whole genome shotgun (WGS) entry which is preliminary data.</text>
</comment>
<sequence>MDWSVWDIASVRKVRSLADLDKAYGSRDDAWDSLAEALGKLISTASDTAAKQAKAKDAAKPTLEACKDIIAEAQKHQKRLDTLGKELAAALKEARQALAAEQKGSEDEGDDADAAVAALFDPKRLLAQLMMCQRKPEYRPNFAFIDANPKLKKPAALCLHAKVSGRTLLRRLQDEQDIKQGCYGVAWIEDRVLNLRVDKPFSGLTKKVRGPLKACGFRVSAVVLWAEDGTALERDDEDDAATAQDETGTPPPAPQSPEVPPAPPGVSQADFMARLKALQPAIVQATGGASRDPRVAALVARMGELAKAKDFDGAMAVLRALQDMLSSRGGGGAGSPSGESPLGNEFPAKWRRISSELREASESVDEQISRLQRVLREQDDSELKEIAEFGLNAVTGNFKVPLLAAMLELGDGHNATAEDAAGARELARAYANHLRGDIRVAACDQNPFGIEVSIRDTLAAALDRFVTELS</sequence>
<organism evidence="3 4">
    <name type="scientific">Ideonella alba</name>
    <dbReference type="NCBI Taxonomy" id="2824118"/>
    <lineage>
        <taxon>Bacteria</taxon>
        <taxon>Pseudomonadati</taxon>
        <taxon>Pseudomonadota</taxon>
        <taxon>Betaproteobacteria</taxon>
        <taxon>Burkholderiales</taxon>
        <taxon>Sphaerotilaceae</taxon>
        <taxon>Ideonella</taxon>
    </lineage>
</organism>